<name>A0ABY4YUM2_9MICO</name>
<accession>A0ABY4YUM2</accession>
<dbReference type="Gene3D" id="3.40.50.300">
    <property type="entry name" value="P-loop containing nucleotide triphosphate hydrolases"/>
    <property type="match status" value="1"/>
</dbReference>
<dbReference type="RefSeq" id="WP_252593828.1">
    <property type="nucleotide sequence ID" value="NZ_CP099489.1"/>
</dbReference>
<reference evidence="1" key="1">
    <citation type="submission" date="2022-06" db="EMBL/GenBank/DDBJ databases">
        <title>Ornithinimicrobium HY1793.</title>
        <authorList>
            <person name="Huang Y."/>
        </authorList>
    </citation>
    <scope>NUCLEOTIDE SEQUENCE</scope>
    <source>
        <strain evidence="1">HY1793</strain>
    </source>
</reference>
<dbReference type="EMBL" id="CP099489">
    <property type="protein sequence ID" value="USQ80452.1"/>
    <property type="molecule type" value="Genomic_DNA"/>
</dbReference>
<dbReference type="SUPFAM" id="SSF52540">
    <property type="entry name" value="P-loop containing nucleoside triphosphate hydrolases"/>
    <property type="match status" value="1"/>
</dbReference>
<keyword evidence="2" id="KW-1185">Reference proteome</keyword>
<protein>
    <submittedName>
        <fullName evidence="1">Sulfotransferase</fullName>
    </submittedName>
</protein>
<dbReference type="Proteomes" id="UP001056455">
    <property type="component" value="Chromosome"/>
</dbReference>
<sequence>MDDGQIEGEVSVMTGAPTVVFIAGSGRSGSTLVERMLGAIPGFVNVGELIDIFRRVYAGDELCGCGEPFSQCPFWCEVGDRAFGGWSSELVAEMAELQSQVARQRHIPHLLSPYQRQAFRDSLGTYRDRYGELYQAIALTAGARVVVDASKWPSQALALSRSRLDLRVVHVVRDVRGVAWSMNKRDLERPHATGGREVMFHQGIAVAAGRWVVCQSEVDAVRLSGTPTVLLSYEELATRARSVIGQTLDQLELTVPEDELRHLGPHEADLGASHGLSGNPSRFTAGVTPLRLDEEWREKMPRVSQSVLAVIGTPQRVRMTWTNAARRPVEHMGAEWK</sequence>
<gene>
    <name evidence="1" type="ORF">NF556_01950</name>
</gene>
<organism evidence="1 2">
    <name type="scientific">Ornithinimicrobium faecis</name>
    <dbReference type="NCBI Taxonomy" id="2934158"/>
    <lineage>
        <taxon>Bacteria</taxon>
        <taxon>Bacillati</taxon>
        <taxon>Actinomycetota</taxon>
        <taxon>Actinomycetes</taxon>
        <taxon>Micrococcales</taxon>
        <taxon>Ornithinimicrobiaceae</taxon>
        <taxon>Ornithinimicrobium</taxon>
    </lineage>
</organism>
<evidence type="ECO:0000313" key="1">
    <source>
        <dbReference type="EMBL" id="USQ80452.1"/>
    </source>
</evidence>
<dbReference type="Pfam" id="PF13469">
    <property type="entry name" value="Sulfotransfer_3"/>
    <property type="match status" value="1"/>
</dbReference>
<dbReference type="InterPro" id="IPR027417">
    <property type="entry name" value="P-loop_NTPase"/>
</dbReference>
<evidence type="ECO:0000313" key="2">
    <source>
        <dbReference type="Proteomes" id="UP001056455"/>
    </source>
</evidence>
<proteinExistence type="predicted"/>